<keyword evidence="3" id="KW-1185">Reference proteome</keyword>
<dbReference type="PANTHER" id="PTHR42941">
    <property type="entry name" value="SLL1037 PROTEIN"/>
    <property type="match status" value="1"/>
</dbReference>
<evidence type="ECO:0000256" key="1">
    <source>
        <dbReference type="SAM" id="SignalP"/>
    </source>
</evidence>
<keyword evidence="1" id="KW-0732">Signal</keyword>
<accession>A0ABV4FVC3</accession>
<sequence>MTMRFAMIALAAVLLASPAAAQTGGTAIPTTTISLGTATPGGGFPLYGNAFAEVMNAADPQISIAPRNTKGSNENIPLLEKGELDLALVAGEPAYEAFAGIGRAPVRLKILTAIYSNPGMFVVRADSPYKTIRDLVGQPVAFGAKGSGLPILARYVLDGLGLRQDEDFKAIYLDRAGDGPAMVEDGRVAALWGAGIGWPGFAAVASSASGARFIAPDVEEMTRIRAKHSFLKPLLVPANSYPNQSAPIASLGSWSFVLTREDLPDEIAYRLAKTLHGVETNFCKKLAQACETTASNTVAAAPRPELIHPGVAKYFREIGVMK</sequence>
<dbReference type="InterPro" id="IPR011852">
    <property type="entry name" value="TRAP_TAXI"/>
</dbReference>
<reference evidence="2 3" key="1">
    <citation type="submission" date="2024-07" db="EMBL/GenBank/DDBJ databases">
        <title>Genomic Encyclopedia of Type Strains, Phase V (KMG-V): Genome sequencing to study the core and pangenomes of soil and plant-associated prokaryotes.</title>
        <authorList>
            <person name="Whitman W."/>
        </authorList>
    </citation>
    <scope>NUCLEOTIDE SEQUENCE [LARGE SCALE GENOMIC DNA]</scope>
    <source>
        <strain evidence="2 3">USDA 152</strain>
    </source>
</reference>
<gene>
    <name evidence="2" type="ORF">ABIG07_004513</name>
</gene>
<dbReference type="Pfam" id="PF16868">
    <property type="entry name" value="NMT1_3"/>
    <property type="match status" value="1"/>
</dbReference>
<evidence type="ECO:0000313" key="2">
    <source>
        <dbReference type="EMBL" id="MEY9455565.1"/>
    </source>
</evidence>
<comment type="caution">
    <text evidence="2">The sequence shown here is derived from an EMBL/GenBank/DDBJ whole genome shotgun (WGS) entry which is preliminary data.</text>
</comment>
<organism evidence="2 3">
    <name type="scientific">Bradyrhizobium ottawaense</name>
    <dbReference type="NCBI Taxonomy" id="931866"/>
    <lineage>
        <taxon>Bacteria</taxon>
        <taxon>Pseudomonadati</taxon>
        <taxon>Pseudomonadota</taxon>
        <taxon>Alphaproteobacteria</taxon>
        <taxon>Hyphomicrobiales</taxon>
        <taxon>Nitrobacteraceae</taxon>
        <taxon>Bradyrhizobium</taxon>
    </lineage>
</organism>
<dbReference type="EMBL" id="JBGBZJ010000003">
    <property type="protein sequence ID" value="MEY9455565.1"/>
    <property type="molecule type" value="Genomic_DNA"/>
</dbReference>
<feature type="chain" id="PRO_5047301683" evidence="1">
    <location>
        <begin position="22"/>
        <end position="322"/>
    </location>
</feature>
<dbReference type="PANTHER" id="PTHR42941:SF1">
    <property type="entry name" value="SLL1037 PROTEIN"/>
    <property type="match status" value="1"/>
</dbReference>
<protein>
    <submittedName>
        <fullName evidence="2">TRAP transporter TAXI family solute receptor</fullName>
    </submittedName>
</protein>
<dbReference type="SUPFAM" id="SSF53850">
    <property type="entry name" value="Periplasmic binding protein-like II"/>
    <property type="match status" value="1"/>
</dbReference>
<keyword evidence="2" id="KW-0675">Receptor</keyword>
<dbReference type="NCBIfam" id="TIGR02122">
    <property type="entry name" value="TRAP_TAXI"/>
    <property type="match status" value="1"/>
</dbReference>
<name>A0ABV4FVC3_9BRAD</name>
<dbReference type="Gene3D" id="3.40.190.10">
    <property type="entry name" value="Periplasmic binding protein-like II"/>
    <property type="match status" value="2"/>
</dbReference>
<evidence type="ECO:0000313" key="3">
    <source>
        <dbReference type="Proteomes" id="UP001565369"/>
    </source>
</evidence>
<dbReference type="Proteomes" id="UP001565369">
    <property type="component" value="Unassembled WGS sequence"/>
</dbReference>
<proteinExistence type="predicted"/>
<feature type="signal peptide" evidence="1">
    <location>
        <begin position="1"/>
        <end position="21"/>
    </location>
</feature>